<dbReference type="PROSITE" id="PS50084">
    <property type="entry name" value="KH_TYPE_1"/>
    <property type="match status" value="1"/>
</dbReference>
<evidence type="ECO:0000256" key="3">
    <source>
        <dbReference type="ARBA" id="ARBA00022679"/>
    </source>
</evidence>
<dbReference type="SUPFAM" id="SSF54211">
    <property type="entry name" value="Ribosomal protein S5 domain 2-like"/>
    <property type="match status" value="2"/>
</dbReference>
<dbReference type="SUPFAM" id="SSF55666">
    <property type="entry name" value="Ribonuclease PH domain 2-like"/>
    <property type="match status" value="2"/>
</dbReference>
<name>A0A7C5Q8L3_AQUAO</name>
<evidence type="ECO:0000256" key="7">
    <source>
        <dbReference type="ARBA" id="ARBA00022884"/>
    </source>
</evidence>
<dbReference type="InterPro" id="IPR036456">
    <property type="entry name" value="PNPase_PH_RNA-bd_sf"/>
</dbReference>
<evidence type="ECO:0000256" key="4">
    <source>
        <dbReference type="ARBA" id="ARBA00022695"/>
    </source>
</evidence>
<dbReference type="GO" id="GO:0003723">
    <property type="term" value="F:RNA binding"/>
    <property type="evidence" value="ECO:0007669"/>
    <property type="project" value="UniProtKB-UniRule"/>
</dbReference>
<evidence type="ECO:0000256" key="5">
    <source>
        <dbReference type="ARBA" id="ARBA00022723"/>
    </source>
</evidence>
<organism evidence="10">
    <name type="scientific">Aquifex aeolicus</name>
    <dbReference type="NCBI Taxonomy" id="63363"/>
    <lineage>
        <taxon>Bacteria</taxon>
        <taxon>Pseudomonadati</taxon>
        <taxon>Aquificota</taxon>
        <taxon>Aquificia</taxon>
        <taxon>Aquificales</taxon>
        <taxon>Aquificaceae</taxon>
        <taxon>Aquifex</taxon>
    </lineage>
</organism>
<dbReference type="InterPro" id="IPR036612">
    <property type="entry name" value="KH_dom_type_1_sf"/>
</dbReference>
<dbReference type="InterPro" id="IPR015847">
    <property type="entry name" value="ExoRNase_PH_dom2"/>
</dbReference>
<dbReference type="InterPro" id="IPR003029">
    <property type="entry name" value="S1_domain"/>
</dbReference>
<dbReference type="InterPro" id="IPR001247">
    <property type="entry name" value="ExoRNase_PH_dom1"/>
</dbReference>
<sequence length="773" mass="86015">MAEETARLGNSREPVVIETGRYAGQADGAVVVRQGGTAVLVTAVMSEEPNKDIDFTPLTVDYRERPSAYGKIPGGFVKREGKPTDREVLVSRVIDRPIRPLLPEGFFNDVVITALTLSADDIYDPDVLAITGASAALHVSRIPFEGPIAGVRVCRIDGEFVANPTYEERKEAELEIVMAGTRDAIVMVEGGGREVPEELITEALYFGLSSIQEVLSAQEKLREKVGVPKVAFEGVNLPEELITALEEECRDRILEAFTLQDKKERNRRLAEILEEFIERKEVPEELHFNVKFFFKKFESRLMREKILNEGIRIDGRKPDEIRPITIEVHPFERPHGSAVFTRGQTQAFVTVTLGAPDEAQMIETIAEGEVFKRFMLHYNFPPFSGGEARPWGPPRRREIGHGALAERALEPVIPDEEEFPYIIRVVSDILESNGSTSMATVCGGSLALFDAGVPVKGGKHVAGIAMGLIIEGDRYVILSDILGDEDHLGDMDFKVAGTKDGVTSIQMDIKVKGITREIMEEALAQAREGRLHILQKMSEAIPQPRKELSPYAPRIVIYRIPEEKAPLIIGPGGANVKKIYEETEVKVWVGEEGKVFLTGYSDEAIEKAIEMIENLIKDVEVGEIYEGKVTRVEPYGAFIEILPGKIGLLHVSKMAHPVKHAGERYSVGDVVKVKVLEVDEMGRPKFTTMGIDGERQLPERVEVGKIYEGKVTRVEPYGAFVEILPGKIGLLHVDNMRVRVRDARDLFEVGQRVKVKVFELDDRGRPKLTDRIG</sequence>
<dbReference type="SUPFAM" id="SSF50249">
    <property type="entry name" value="Nucleic acid-binding proteins"/>
    <property type="match status" value="2"/>
</dbReference>
<dbReference type="EMBL" id="DRNB01000164">
    <property type="protein sequence ID" value="HHJ64155.1"/>
    <property type="molecule type" value="Genomic_DNA"/>
</dbReference>
<dbReference type="PIRSF" id="PIRSF005499">
    <property type="entry name" value="PNPase"/>
    <property type="match status" value="1"/>
</dbReference>
<evidence type="ECO:0000256" key="8">
    <source>
        <dbReference type="HAMAP-Rule" id="MF_01595"/>
    </source>
</evidence>
<dbReference type="Pfam" id="PF01138">
    <property type="entry name" value="RNase_PH"/>
    <property type="match status" value="2"/>
</dbReference>
<dbReference type="Pfam" id="PF00013">
    <property type="entry name" value="KH_1"/>
    <property type="match status" value="1"/>
</dbReference>
<keyword evidence="5 8" id="KW-0479">Metal-binding</keyword>
<evidence type="ECO:0000259" key="9">
    <source>
        <dbReference type="PROSITE" id="PS50126"/>
    </source>
</evidence>
<dbReference type="InterPro" id="IPR012162">
    <property type="entry name" value="PNPase"/>
</dbReference>
<dbReference type="PANTHER" id="PTHR11252">
    <property type="entry name" value="POLYRIBONUCLEOTIDE NUCLEOTIDYLTRANSFERASE"/>
    <property type="match status" value="1"/>
</dbReference>
<comment type="similarity">
    <text evidence="1 8">Belongs to the polyribonucleotide nucleotidyltransferase family.</text>
</comment>
<dbReference type="GO" id="GO:0006402">
    <property type="term" value="P:mRNA catabolic process"/>
    <property type="evidence" value="ECO:0007669"/>
    <property type="project" value="UniProtKB-UniRule"/>
</dbReference>
<dbReference type="InterPro" id="IPR027408">
    <property type="entry name" value="PNPase/RNase_PH_dom_sf"/>
</dbReference>
<dbReference type="CDD" id="cd11363">
    <property type="entry name" value="RNase_PH_PNPase_1"/>
    <property type="match status" value="1"/>
</dbReference>
<dbReference type="NCBIfam" id="TIGR03591">
    <property type="entry name" value="polynuc_phos"/>
    <property type="match status" value="1"/>
</dbReference>
<keyword evidence="3 8" id="KW-0808">Transferase</keyword>
<keyword evidence="7 8" id="KW-0694">RNA-binding</keyword>
<comment type="function">
    <text evidence="8">Involved in mRNA degradation. Catalyzes the phosphorolysis of single-stranded polyribonucleotides processively in the 3'- to 5'-direction.</text>
</comment>
<feature type="domain" description="S1 motif" evidence="9">
    <location>
        <begin position="704"/>
        <end position="771"/>
    </location>
</feature>
<dbReference type="InterPro" id="IPR004087">
    <property type="entry name" value="KH_dom"/>
</dbReference>
<dbReference type="SMART" id="SM00322">
    <property type="entry name" value="KH"/>
    <property type="match status" value="1"/>
</dbReference>
<dbReference type="Pfam" id="PF03726">
    <property type="entry name" value="PNPase"/>
    <property type="match status" value="1"/>
</dbReference>
<accession>A0A7C5Q8L3</accession>
<dbReference type="GO" id="GO:0006396">
    <property type="term" value="P:RNA processing"/>
    <property type="evidence" value="ECO:0007669"/>
    <property type="project" value="InterPro"/>
</dbReference>
<keyword evidence="2 8" id="KW-0963">Cytoplasm</keyword>
<dbReference type="HAMAP" id="MF_01595">
    <property type="entry name" value="PNPase"/>
    <property type="match status" value="1"/>
</dbReference>
<comment type="subcellular location">
    <subcellularLocation>
        <location evidence="8">Cytoplasm</location>
    </subcellularLocation>
</comment>
<dbReference type="Pfam" id="PF00575">
    <property type="entry name" value="S1"/>
    <property type="match status" value="2"/>
</dbReference>
<dbReference type="CDD" id="cd11364">
    <property type="entry name" value="RNase_PH_PNPase_2"/>
    <property type="match status" value="1"/>
</dbReference>
<dbReference type="InterPro" id="IPR036345">
    <property type="entry name" value="ExoRNase_PH_dom2_sf"/>
</dbReference>
<dbReference type="InterPro" id="IPR015848">
    <property type="entry name" value="PNPase_PH_RNA-bd_bac/org-type"/>
</dbReference>
<dbReference type="Pfam" id="PF03725">
    <property type="entry name" value="RNase_PH_C"/>
    <property type="match status" value="2"/>
</dbReference>
<dbReference type="SUPFAM" id="SSF54791">
    <property type="entry name" value="Eukaryotic type KH-domain (KH-domain type I)"/>
    <property type="match status" value="1"/>
</dbReference>
<dbReference type="InterPro" id="IPR012340">
    <property type="entry name" value="NA-bd_OB-fold"/>
</dbReference>
<evidence type="ECO:0000256" key="1">
    <source>
        <dbReference type="ARBA" id="ARBA00007404"/>
    </source>
</evidence>
<feature type="domain" description="S1 motif" evidence="9">
    <location>
        <begin position="622"/>
        <end position="689"/>
    </location>
</feature>
<dbReference type="Gene3D" id="3.30.1370.10">
    <property type="entry name" value="K Homology domain, type 1"/>
    <property type="match status" value="1"/>
</dbReference>
<reference evidence="10" key="1">
    <citation type="journal article" date="2020" name="mSystems">
        <title>Genome- and Community-Level Interaction Insights into Carbon Utilization and Element Cycling Functions of Hydrothermarchaeota in Hydrothermal Sediment.</title>
        <authorList>
            <person name="Zhou Z."/>
            <person name="Liu Y."/>
            <person name="Xu W."/>
            <person name="Pan J."/>
            <person name="Luo Z.H."/>
            <person name="Li M."/>
        </authorList>
    </citation>
    <scope>NUCLEOTIDE SEQUENCE [LARGE SCALE GENOMIC DNA]</scope>
    <source>
        <strain evidence="10">HyVt-501</strain>
    </source>
</reference>
<dbReference type="FunFam" id="3.30.1370.10:FF:000001">
    <property type="entry name" value="Polyribonucleotide nucleotidyltransferase"/>
    <property type="match status" value="1"/>
</dbReference>
<dbReference type="InterPro" id="IPR020568">
    <property type="entry name" value="Ribosomal_Su5_D2-typ_SF"/>
</dbReference>
<feature type="binding site" evidence="8">
    <location>
        <position position="492"/>
    </location>
    <ligand>
        <name>Mg(2+)</name>
        <dbReference type="ChEBI" id="CHEBI:18420"/>
    </ligand>
</feature>
<dbReference type="FunFam" id="3.30.230.70:FF:000001">
    <property type="entry name" value="Polyribonucleotide nucleotidyltransferase"/>
    <property type="match status" value="1"/>
</dbReference>
<dbReference type="EC" id="2.7.7.8" evidence="8"/>
<dbReference type="Proteomes" id="UP000885792">
    <property type="component" value="Unassembled WGS sequence"/>
</dbReference>
<keyword evidence="4 8" id="KW-0548">Nucleotidyltransferase</keyword>
<comment type="cofactor">
    <cofactor evidence="8">
        <name>Mg(2+)</name>
        <dbReference type="ChEBI" id="CHEBI:18420"/>
    </cofactor>
</comment>
<dbReference type="FunFam" id="3.30.230.70:FF:000002">
    <property type="entry name" value="Polyribonucleotide nucleotidyltransferase"/>
    <property type="match status" value="1"/>
</dbReference>
<dbReference type="GO" id="GO:0005829">
    <property type="term" value="C:cytosol"/>
    <property type="evidence" value="ECO:0007669"/>
    <property type="project" value="UniProtKB-ARBA"/>
</dbReference>
<dbReference type="AlphaFoldDB" id="A0A7C5Q8L3"/>
<dbReference type="Gene3D" id="2.40.50.140">
    <property type="entry name" value="Nucleic acid-binding proteins"/>
    <property type="match status" value="2"/>
</dbReference>
<dbReference type="SMART" id="SM00316">
    <property type="entry name" value="S1"/>
    <property type="match status" value="2"/>
</dbReference>
<dbReference type="GO" id="GO:0004654">
    <property type="term" value="F:polyribonucleotide nucleotidyltransferase activity"/>
    <property type="evidence" value="ECO:0007669"/>
    <property type="project" value="UniProtKB-UniRule"/>
</dbReference>
<dbReference type="GO" id="GO:0000175">
    <property type="term" value="F:3'-5'-RNA exonuclease activity"/>
    <property type="evidence" value="ECO:0007669"/>
    <property type="project" value="TreeGrafter"/>
</dbReference>
<dbReference type="SUPFAM" id="SSF46915">
    <property type="entry name" value="Polynucleotide phosphorylase/guanosine pentaphosphate synthase (PNPase/GPSI), domain 3"/>
    <property type="match status" value="1"/>
</dbReference>
<dbReference type="Gene3D" id="3.30.230.70">
    <property type="entry name" value="GHMP Kinase, N-terminal domain"/>
    <property type="match status" value="2"/>
</dbReference>
<feature type="binding site" evidence="8">
    <location>
        <position position="486"/>
    </location>
    <ligand>
        <name>Mg(2+)</name>
        <dbReference type="ChEBI" id="CHEBI:18420"/>
    </ligand>
</feature>
<keyword evidence="6 8" id="KW-0460">Magnesium</keyword>
<comment type="caution">
    <text evidence="10">The sequence shown here is derived from an EMBL/GenBank/DDBJ whole genome shotgun (WGS) entry which is preliminary data.</text>
</comment>
<dbReference type="PROSITE" id="PS50126">
    <property type="entry name" value="S1"/>
    <property type="match status" value="2"/>
</dbReference>
<dbReference type="PANTHER" id="PTHR11252:SF0">
    <property type="entry name" value="POLYRIBONUCLEOTIDE NUCLEOTIDYLTRANSFERASE 1, MITOCHONDRIAL"/>
    <property type="match status" value="1"/>
</dbReference>
<evidence type="ECO:0000256" key="2">
    <source>
        <dbReference type="ARBA" id="ARBA00022490"/>
    </source>
</evidence>
<dbReference type="InterPro" id="IPR004088">
    <property type="entry name" value="KH_dom_type_1"/>
</dbReference>
<evidence type="ECO:0000256" key="6">
    <source>
        <dbReference type="ARBA" id="ARBA00022842"/>
    </source>
</evidence>
<proteinExistence type="inferred from homology"/>
<dbReference type="GO" id="GO:0000287">
    <property type="term" value="F:magnesium ion binding"/>
    <property type="evidence" value="ECO:0007669"/>
    <property type="project" value="UniProtKB-UniRule"/>
</dbReference>
<comment type="catalytic activity">
    <reaction evidence="8">
        <text>RNA(n+1) + phosphate = RNA(n) + a ribonucleoside 5'-diphosphate</text>
        <dbReference type="Rhea" id="RHEA:22096"/>
        <dbReference type="Rhea" id="RHEA-COMP:14527"/>
        <dbReference type="Rhea" id="RHEA-COMP:17342"/>
        <dbReference type="ChEBI" id="CHEBI:43474"/>
        <dbReference type="ChEBI" id="CHEBI:57930"/>
        <dbReference type="ChEBI" id="CHEBI:140395"/>
        <dbReference type="EC" id="2.7.7.8"/>
    </reaction>
</comment>
<dbReference type="CDD" id="cd02393">
    <property type="entry name" value="KH-I_PNPase"/>
    <property type="match status" value="1"/>
</dbReference>
<evidence type="ECO:0000313" key="10">
    <source>
        <dbReference type="EMBL" id="HHJ64155.1"/>
    </source>
</evidence>
<dbReference type="NCBIfam" id="NF008805">
    <property type="entry name" value="PRK11824.1"/>
    <property type="match status" value="1"/>
</dbReference>
<protein>
    <recommendedName>
        <fullName evidence="8">Polyribonucleotide nucleotidyltransferase</fullName>
        <ecNumber evidence="8">2.7.7.8</ecNumber>
    </recommendedName>
    <alternativeName>
        <fullName evidence="8">Polynucleotide phosphorylase</fullName>
        <shortName evidence="8">PNPase</shortName>
    </alternativeName>
</protein>
<gene>
    <name evidence="8" type="primary">pnp</name>
    <name evidence="10" type="ORF">ENJ61_04530</name>
</gene>
<dbReference type="FunFam" id="2.40.50.140:FF:000189">
    <property type="entry name" value="Polyribonucleotide nucleotidyltransferase, putative"/>
    <property type="match status" value="1"/>
</dbReference>